<dbReference type="EMBL" id="JACICF010000001">
    <property type="protein sequence ID" value="MBB3764095.1"/>
    <property type="molecule type" value="Genomic_DNA"/>
</dbReference>
<proteinExistence type="predicted"/>
<comment type="caution">
    <text evidence="2">The sequence shown here is derived from an EMBL/GenBank/DDBJ whole genome shotgun (WGS) entry which is preliminary data.</text>
</comment>
<gene>
    <name evidence="2" type="ORF">FHS50_001118</name>
</gene>
<feature type="domain" description="DUF6456" evidence="1">
    <location>
        <begin position="32"/>
        <end position="161"/>
    </location>
</feature>
<dbReference type="AlphaFoldDB" id="A0A839Z3F4"/>
<keyword evidence="3" id="KW-1185">Reference proteome</keyword>
<dbReference type="RefSeq" id="WP_407696052.1">
    <property type="nucleotide sequence ID" value="NZ_JACICF010000001.1"/>
</dbReference>
<name>A0A839Z3F4_9SPHN</name>
<accession>A0A839Z3F4</accession>
<evidence type="ECO:0000259" key="1">
    <source>
        <dbReference type="Pfam" id="PF20057"/>
    </source>
</evidence>
<evidence type="ECO:0000313" key="3">
    <source>
        <dbReference type="Proteomes" id="UP000578569"/>
    </source>
</evidence>
<evidence type="ECO:0000313" key="2">
    <source>
        <dbReference type="EMBL" id="MBB3764095.1"/>
    </source>
</evidence>
<organism evidence="2 3">
    <name type="scientific">Sphingomicrobium lutaoense</name>
    <dbReference type="NCBI Taxonomy" id="515949"/>
    <lineage>
        <taxon>Bacteria</taxon>
        <taxon>Pseudomonadati</taxon>
        <taxon>Pseudomonadota</taxon>
        <taxon>Alphaproteobacteria</taxon>
        <taxon>Sphingomonadales</taxon>
        <taxon>Sphingomonadaceae</taxon>
        <taxon>Sphingomicrobium</taxon>
    </lineage>
</organism>
<dbReference type="InterPro" id="IPR045599">
    <property type="entry name" value="DUF6456"/>
</dbReference>
<dbReference type="Pfam" id="PF20057">
    <property type="entry name" value="DUF6456"/>
    <property type="match status" value="1"/>
</dbReference>
<protein>
    <recommendedName>
        <fullName evidence="1">DUF6456 domain-containing protein</fullName>
    </recommendedName>
</protein>
<sequence>MQKGSTVRMLEERAIEGETVGGRRRARARSVTVNRLESPLGWLHSRGHISDRQYDAGERLRSDWERSQLSQRVTMAWDAAPVARGRGGAGGGVDLSNSALDARARFEKAVAAAGPGLKNILWRIVCAGEGMREAETALGWPARAGKLILTLALDRVADFYRIR</sequence>
<dbReference type="Proteomes" id="UP000578569">
    <property type="component" value="Unassembled WGS sequence"/>
</dbReference>
<reference evidence="2 3" key="1">
    <citation type="submission" date="2020-08" db="EMBL/GenBank/DDBJ databases">
        <title>Genomic Encyclopedia of Type Strains, Phase IV (KMG-IV): sequencing the most valuable type-strain genomes for metagenomic binning, comparative biology and taxonomic classification.</title>
        <authorList>
            <person name="Goeker M."/>
        </authorList>
    </citation>
    <scope>NUCLEOTIDE SEQUENCE [LARGE SCALE GENOMIC DNA]</scope>
    <source>
        <strain evidence="2 3">DSM 24194</strain>
    </source>
</reference>